<dbReference type="InterPro" id="IPR004299">
    <property type="entry name" value="MBOAT_fam"/>
</dbReference>
<organism evidence="8">
    <name type="scientific">bioreactor metagenome</name>
    <dbReference type="NCBI Taxonomy" id="1076179"/>
    <lineage>
        <taxon>unclassified sequences</taxon>
        <taxon>metagenomes</taxon>
        <taxon>ecological metagenomes</taxon>
    </lineage>
</organism>
<dbReference type="Pfam" id="PF03062">
    <property type="entry name" value="MBOAT"/>
    <property type="match status" value="1"/>
</dbReference>
<proteinExistence type="inferred from homology"/>
<keyword evidence="6 7" id="KW-0472">Membrane</keyword>
<keyword evidence="5 7" id="KW-1133">Transmembrane helix</keyword>
<dbReference type="GO" id="GO:0016746">
    <property type="term" value="F:acyltransferase activity"/>
    <property type="evidence" value="ECO:0007669"/>
    <property type="project" value="UniProtKB-KW"/>
</dbReference>
<feature type="transmembrane region" description="Helical" evidence="7">
    <location>
        <begin position="226"/>
        <end position="242"/>
    </location>
</feature>
<protein>
    <submittedName>
        <fullName evidence="8">Peptidoglycan O-acetyltransferase</fullName>
        <ecNumber evidence="8">2.3.1.-</ecNumber>
    </submittedName>
</protein>
<evidence type="ECO:0000256" key="7">
    <source>
        <dbReference type="SAM" id="Phobius"/>
    </source>
</evidence>
<evidence type="ECO:0000256" key="3">
    <source>
        <dbReference type="ARBA" id="ARBA00022475"/>
    </source>
</evidence>
<accession>A0A644XG94</accession>
<feature type="transmembrane region" description="Helical" evidence="7">
    <location>
        <begin position="463"/>
        <end position="486"/>
    </location>
</feature>
<dbReference type="GO" id="GO:0042121">
    <property type="term" value="P:alginic acid biosynthetic process"/>
    <property type="evidence" value="ECO:0007669"/>
    <property type="project" value="InterPro"/>
</dbReference>
<dbReference type="PIRSF" id="PIRSF016636">
    <property type="entry name" value="AlgI_DltB"/>
    <property type="match status" value="1"/>
</dbReference>
<name>A0A644XG94_9ZZZZ</name>
<evidence type="ECO:0000256" key="1">
    <source>
        <dbReference type="ARBA" id="ARBA00004651"/>
    </source>
</evidence>
<comment type="caution">
    <text evidence="8">The sequence shown here is derived from an EMBL/GenBank/DDBJ whole genome shotgun (WGS) entry which is preliminary data.</text>
</comment>
<evidence type="ECO:0000256" key="2">
    <source>
        <dbReference type="ARBA" id="ARBA00010323"/>
    </source>
</evidence>
<reference evidence="8" key="1">
    <citation type="submission" date="2019-08" db="EMBL/GenBank/DDBJ databases">
        <authorList>
            <person name="Kucharzyk K."/>
            <person name="Murdoch R.W."/>
            <person name="Higgins S."/>
            <person name="Loffler F."/>
        </authorList>
    </citation>
    <scope>NUCLEOTIDE SEQUENCE</scope>
</reference>
<dbReference type="PIRSF" id="PIRSF500217">
    <property type="entry name" value="AlgI"/>
    <property type="match status" value="1"/>
</dbReference>
<sequence>MLFNSFTFLVFFIIVATLYFMLPHKIRWVLLLGASCIFYMAWNPYLIVLIVFTILVNYIAALEIYHLRGKRLKKKVLIFCMLINFGLLFVFKYLGFMNSSVLGIASALNLNWPIKAINIILPMGISFYTFQASSYTIDVYRGTIKPEKHFGIFALFIMFFPQLVAGPIERSENLLPQFYEKHKFDVQRIISGIRVMLWGFFKKIVIADRVSIAVNTVYNSVDDYKGLYLTLATLLFAFQIYCDFSGYSDIAKGCARVLGFDLMDNFLNPYFSKNIKEFWKRWHISLSTWFMDYVYIPLGGNREGEAKKYRNLMTTFLVSGLWHGANWTFVLWGGVHGIYQTIGGISTDSRIMAKKKLGLYNNKVINMFSVLITFGLVCFGWIFFRANTASDAVYVIKNMLAGFRGWADKQYIYEVVTGMGLNLYEMAVVAAALLFLVITEGLCGKRPVYDVIEGKNAVIRLTFYIITVIFILSAGVFYEAGAFIYFQF</sequence>
<evidence type="ECO:0000313" key="8">
    <source>
        <dbReference type="EMBL" id="MPM13144.1"/>
    </source>
</evidence>
<gene>
    <name evidence="8" type="primary">patA_28</name>
    <name evidence="8" type="ORF">SDC9_59499</name>
</gene>
<feature type="transmembrane region" description="Helical" evidence="7">
    <location>
        <begin position="423"/>
        <end position="443"/>
    </location>
</feature>
<feature type="transmembrane region" description="Helical" evidence="7">
    <location>
        <begin position="42"/>
        <end position="64"/>
    </location>
</feature>
<feature type="transmembrane region" description="Helical" evidence="7">
    <location>
        <begin position="5"/>
        <end position="22"/>
    </location>
</feature>
<feature type="transmembrane region" description="Helical" evidence="7">
    <location>
        <begin position="364"/>
        <end position="384"/>
    </location>
</feature>
<dbReference type="InterPro" id="IPR028362">
    <property type="entry name" value="AlgI"/>
</dbReference>
<evidence type="ECO:0000256" key="4">
    <source>
        <dbReference type="ARBA" id="ARBA00022692"/>
    </source>
</evidence>
<evidence type="ECO:0000256" key="6">
    <source>
        <dbReference type="ARBA" id="ARBA00023136"/>
    </source>
</evidence>
<keyword evidence="8" id="KW-0012">Acyltransferase</keyword>
<keyword evidence="8" id="KW-0808">Transferase</keyword>
<comment type="subcellular location">
    <subcellularLocation>
        <location evidence="1">Cell membrane</location>
        <topology evidence="1">Multi-pass membrane protein</topology>
    </subcellularLocation>
</comment>
<keyword evidence="3" id="KW-1003">Cell membrane</keyword>
<feature type="transmembrane region" description="Helical" evidence="7">
    <location>
        <begin position="149"/>
        <end position="168"/>
    </location>
</feature>
<dbReference type="InterPro" id="IPR051085">
    <property type="entry name" value="MB_O-acyltransferase"/>
</dbReference>
<dbReference type="InterPro" id="IPR024194">
    <property type="entry name" value="Ac/AlaTfrase_AlgI/DltB"/>
</dbReference>
<feature type="transmembrane region" description="Helical" evidence="7">
    <location>
        <begin position="116"/>
        <end position="137"/>
    </location>
</feature>
<evidence type="ECO:0000256" key="5">
    <source>
        <dbReference type="ARBA" id="ARBA00022989"/>
    </source>
</evidence>
<dbReference type="GO" id="GO:0005886">
    <property type="term" value="C:plasma membrane"/>
    <property type="evidence" value="ECO:0007669"/>
    <property type="project" value="UniProtKB-SubCell"/>
</dbReference>
<comment type="similarity">
    <text evidence="2">Belongs to the membrane-bound acyltransferase family.</text>
</comment>
<dbReference type="EMBL" id="VSSQ01002074">
    <property type="protein sequence ID" value="MPM13144.1"/>
    <property type="molecule type" value="Genomic_DNA"/>
</dbReference>
<dbReference type="AlphaFoldDB" id="A0A644XG94"/>
<dbReference type="PANTHER" id="PTHR13285">
    <property type="entry name" value="ACYLTRANSFERASE"/>
    <property type="match status" value="1"/>
</dbReference>
<dbReference type="EC" id="2.3.1.-" evidence="8"/>
<dbReference type="PANTHER" id="PTHR13285:SF18">
    <property type="entry name" value="PROTEIN-CYSTEINE N-PALMITOYLTRANSFERASE RASP"/>
    <property type="match status" value="1"/>
</dbReference>
<feature type="transmembrane region" description="Helical" evidence="7">
    <location>
        <begin position="76"/>
        <end position="96"/>
    </location>
</feature>
<keyword evidence="4 7" id="KW-0812">Transmembrane</keyword>